<dbReference type="Pfam" id="PF00571">
    <property type="entry name" value="CBS"/>
    <property type="match status" value="2"/>
</dbReference>
<dbReference type="Gene3D" id="3.10.580.10">
    <property type="entry name" value="CBS-domain"/>
    <property type="match status" value="1"/>
</dbReference>
<name>A0ABQ5N215_9CLOT</name>
<dbReference type="InterPro" id="IPR046342">
    <property type="entry name" value="CBS_dom_sf"/>
</dbReference>
<comment type="caution">
    <text evidence="4">The sequence shown here is derived from an EMBL/GenBank/DDBJ whole genome shotgun (WGS) entry which is preliminary data.</text>
</comment>
<reference evidence="4 5" key="1">
    <citation type="journal article" date="2024" name="Int. J. Syst. Evol. Microbiol.">
        <title>Clostridium omnivorum sp. nov., isolated from anoxic soil under the treatment of reductive soil disinfestation.</title>
        <authorList>
            <person name="Ueki A."/>
            <person name="Tonouchi A."/>
            <person name="Kaku N."/>
            <person name="Honma S."/>
            <person name="Ueki K."/>
        </authorList>
    </citation>
    <scope>NUCLEOTIDE SEQUENCE [LARGE SCALE GENOMIC DNA]</scope>
    <source>
        <strain evidence="4 5">E14</strain>
    </source>
</reference>
<accession>A0ABQ5N215</accession>
<dbReference type="InterPro" id="IPR051257">
    <property type="entry name" value="Diverse_CBS-Domain"/>
</dbReference>
<dbReference type="RefSeq" id="WP_264848529.1">
    <property type="nucleotide sequence ID" value="NZ_BRXR01000001.1"/>
</dbReference>
<protein>
    <submittedName>
        <fullName evidence="4">CBS domain-containing protein</fullName>
    </submittedName>
</protein>
<organism evidence="4 5">
    <name type="scientific">Clostridium omnivorum</name>
    <dbReference type="NCBI Taxonomy" id="1604902"/>
    <lineage>
        <taxon>Bacteria</taxon>
        <taxon>Bacillati</taxon>
        <taxon>Bacillota</taxon>
        <taxon>Clostridia</taxon>
        <taxon>Eubacteriales</taxon>
        <taxon>Clostridiaceae</taxon>
        <taxon>Clostridium</taxon>
    </lineage>
</organism>
<dbReference type="SUPFAM" id="SSF54631">
    <property type="entry name" value="CBS-domain pair"/>
    <property type="match status" value="1"/>
</dbReference>
<keyword evidence="1 2" id="KW-0129">CBS domain</keyword>
<evidence type="ECO:0000313" key="4">
    <source>
        <dbReference type="EMBL" id="GLC29243.1"/>
    </source>
</evidence>
<feature type="domain" description="CBS" evidence="3">
    <location>
        <begin position="7"/>
        <end position="63"/>
    </location>
</feature>
<feature type="domain" description="CBS" evidence="3">
    <location>
        <begin position="72"/>
        <end position="131"/>
    </location>
</feature>
<gene>
    <name evidence="4" type="ORF">bsdE14_06530</name>
</gene>
<dbReference type="PANTHER" id="PTHR43080:SF2">
    <property type="entry name" value="CBS DOMAIN-CONTAINING PROTEIN"/>
    <property type="match status" value="1"/>
</dbReference>
<dbReference type="CDD" id="cd04622">
    <property type="entry name" value="CBS_pair_HRP1_like"/>
    <property type="match status" value="1"/>
</dbReference>
<dbReference type="InterPro" id="IPR000644">
    <property type="entry name" value="CBS_dom"/>
</dbReference>
<evidence type="ECO:0000259" key="3">
    <source>
        <dbReference type="PROSITE" id="PS51371"/>
    </source>
</evidence>
<keyword evidence="5" id="KW-1185">Reference proteome</keyword>
<dbReference type="PANTHER" id="PTHR43080">
    <property type="entry name" value="CBS DOMAIN-CONTAINING PROTEIN CBSX3, MITOCHONDRIAL"/>
    <property type="match status" value="1"/>
</dbReference>
<dbReference type="SMART" id="SM00116">
    <property type="entry name" value="CBS"/>
    <property type="match status" value="2"/>
</dbReference>
<evidence type="ECO:0000256" key="1">
    <source>
        <dbReference type="ARBA" id="ARBA00023122"/>
    </source>
</evidence>
<dbReference type="PROSITE" id="PS51371">
    <property type="entry name" value="CBS"/>
    <property type="match status" value="2"/>
</dbReference>
<evidence type="ECO:0000313" key="5">
    <source>
        <dbReference type="Proteomes" id="UP001208567"/>
    </source>
</evidence>
<evidence type="ECO:0000256" key="2">
    <source>
        <dbReference type="PROSITE-ProRule" id="PRU00703"/>
    </source>
</evidence>
<sequence length="142" mass="15176">MKVRDIMTKDVATLNSTDSVERAAQLMNEHNVGSIPVCDGEKCIGIITDRDIALRSVAQGGNTHSQTVRDIMSSNPVVGNLDMDIHDAARIMSERQIRRLPIVENGNIVGIVALGDLAVETKLVDDAGNALSSISEPSSPNI</sequence>
<dbReference type="Proteomes" id="UP001208567">
    <property type="component" value="Unassembled WGS sequence"/>
</dbReference>
<proteinExistence type="predicted"/>
<dbReference type="EMBL" id="BRXR01000001">
    <property type="protein sequence ID" value="GLC29243.1"/>
    <property type="molecule type" value="Genomic_DNA"/>
</dbReference>